<organism evidence="1 2">
    <name type="scientific">Nannochloropsis gaditana</name>
    <dbReference type="NCBI Taxonomy" id="72520"/>
    <lineage>
        <taxon>Eukaryota</taxon>
        <taxon>Sar</taxon>
        <taxon>Stramenopiles</taxon>
        <taxon>Ochrophyta</taxon>
        <taxon>Eustigmatophyceae</taxon>
        <taxon>Eustigmatales</taxon>
        <taxon>Monodopsidaceae</taxon>
        <taxon>Nannochloropsis</taxon>
    </lineage>
</organism>
<dbReference type="EMBL" id="AZIL01001227">
    <property type="protein sequence ID" value="EWM24476.1"/>
    <property type="molecule type" value="Genomic_DNA"/>
</dbReference>
<dbReference type="Proteomes" id="UP000019335">
    <property type="component" value="Chromosome 13"/>
</dbReference>
<name>W7TV52_9STRA</name>
<sequence>MSYQDMEARQTFICPSAVTFLRKNMCIWFKGHSAVEFEDFLKVGGGSSLTLLSFHRHRGSASAYNILTCPLIESRKRCKICHEYAGWNHMKGGSRDHLVGKGVSCIFVY</sequence>
<reference evidence="1 2" key="1">
    <citation type="journal article" date="2014" name="Mol. Plant">
        <title>Chromosome Scale Genome Assembly and Transcriptome Profiling of Nannochloropsis gaditana in Nitrogen Depletion.</title>
        <authorList>
            <person name="Corteggiani Carpinelli E."/>
            <person name="Telatin A."/>
            <person name="Vitulo N."/>
            <person name="Forcato C."/>
            <person name="D'Angelo M."/>
            <person name="Schiavon R."/>
            <person name="Vezzi A."/>
            <person name="Giacometti G.M."/>
            <person name="Morosinotto T."/>
            <person name="Valle G."/>
        </authorList>
    </citation>
    <scope>NUCLEOTIDE SEQUENCE [LARGE SCALE GENOMIC DNA]</scope>
    <source>
        <strain evidence="1 2">B-31</strain>
    </source>
</reference>
<evidence type="ECO:0000313" key="1">
    <source>
        <dbReference type="EMBL" id="EWM24476.1"/>
    </source>
</evidence>
<dbReference type="AlphaFoldDB" id="W7TV52"/>
<accession>W7TV52</accession>
<gene>
    <name evidence="1" type="ORF">Naga_100239g6</name>
</gene>
<proteinExistence type="predicted"/>
<comment type="caution">
    <text evidence="1">The sequence shown here is derived from an EMBL/GenBank/DDBJ whole genome shotgun (WGS) entry which is preliminary data.</text>
</comment>
<protein>
    <submittedName>
        <fullName evidence="1">Uncharacterized protein</fullName>
    </submittedName>
</protein>
<keyword evidence="2" id="KW-1185">Reference proteome</keyword>
<evidence type="ECO:0000313" key="2">
    <source>
        <dbReference type="Proteomes" id="UP000019335"/>
    </source>
</evidence>